<sequence>MDIDYDMNEISLRDEDIEAVPEIIVSVMSMMRKKWEYNITASAMELDEDATMELKKEHEEDEASNSSDEEEKEADVQRSESDLNEEKPLRDLTEKKDDASNARRVYTQQDINKLIALLVEQVPIKDAALRTGINEKSAYRFKSQWQKTGEVPQQKKRGRRMGTVSELTEKHSKFIIDLVDEHSTTTVAGIHELLLIEFPSLSVSPSAVYRHLRTSCALSMKKLEKISVARNSEETLKKRKETILQWLADKEMDFENNCVFLDEAGFNLHMTRTRGWSKKGAPAKTTVPASKGTTITILGAISSAGVIDISLRKPIMVSGAKKRRVDGKVVTTTAKVGTRAEHYLNYLSNVMDVLDRNNMRGFYLVMDNAPIHKPATVRNLIESRGYRCAYLPPYSPFLNPIELFWSKVKYGVKRKPFETGETLTPRIMDACSKVTKKDCQGWIHHSLGFFEKCLALEKNL</sequence>
<dbReference type="SUPFAM" id="SSF46689">
    <property type="entry name" value="Homeodomain-like"/>
    <property type="match status" value="1"/>
</dbReference>
<name>A0A9P7C7R0_RHIOR</name>
<evidence type="ECO:0000313" key="4">
    <source>
        <dbReference type="Proteomes" id="UP000717996"/>
    </source>
</evidence>
<feature type="compositionally biased region" description="Acidic residues" evidence="1">
    <location>
        <begin position="59"/>
        <end position="73"/>
    </location>
</feature>
<dbReference type="Proteomes" id="UP000717996">
    <property type="component" value="Unassembled WGS sequence"/>
</dbReference>
<dbReference type="InterPro" id="IPR009057">
    <property type="entry name" value="Homeodomain-like_sf"/>
</dbReference>
<dbReference type="GO" id="GO:0003676">
    <property type="term" value="F:nucleic acid binding"/>
    <property type="evidence" value="ECO:0007669"/>
    <property type="project" value="InterPro"/>
</dbReference>
<dbReference type="AlphaFoldDB" id="A0A9P7C7R0"/>
<evidence type="ECO:0000259" key="2">
    <source>
        <dbReference type="Pfam" id="PF13358"/>
    </source>
</evidence>
<dbReference type="Gene3D" id="3.30.420.10">
    <property type="entry name" value="Ribonuclease H-like superfamily/Ribonuclease H"/>
    <property type="match status" value="1"/>
</dbReference>
<dbReference type="Pfam" id="PF13358">
    <property type="entry name" value="DDE_3"/>
    <property type="match status" value="1"/>
</dbReference>
<dbReference type="NCBIfam" id="NF033545">
    <property type="entry name" value="transpos_IS630"/>
    <property type="match status" value="1"/>
</dbReference>
<proteinExistence type="predicted"/>
<dbReference type="PANTHER" id="PTHR46564">
    <property type="entry name" value="TRANSPOSASE"/>
    <property type="match status" value="1"/>
</dbReference>
<feature type="compositionally biased region" description="Basic and acidic residues" evidence="1">
    <location>
        <begin position="74"/>
        <end position="101"/>
    </location>
</feature>
<feature type="domain" description="Tc1-like transposase DDE" evidence="2">
    <location>
        <begin position="332"/>
        <end position="423"/>
    </location>
</feature>
<evidence type="ECO:0000313" key="3">
    <source>
        <dbReference type="EMBL" id="KAG1539046.1"/>
    </source>
</evidence>
<dbReference type="PANTHER" id="PTHR46564:SF1">
    <property type="entry name" value="TRANSPOSASE"/>
    <property type="match status" value="1"/>
</dbReference>
<evidence type="ECO:0000256" key="1">
    <source>
        <dbReference type="SAM" id="MobiDB-lite"/>
    </source>
</evidence>
<organism evidence="3 4">
    <name type="scientific">Rhizopus oryzae</name>
    <name type="common">Mucormycosis agent</name>
    <name type="synonym">Rhizopus arrhizus var. delemar</name>
    <dbReference type="NCBI Taxonomy" id="64495"/>
    <lineage>
        <taxon>Eukaryota</taxon>
        <taxon>Fungi</taxon>
        <taxon>Fungi incertae sedis</taxon>
        <taxon>Mucoromycota</taxon>
        <taxon>Mucoromycotina</taxon>
        <taxon>Mucoromycetes</taxon>
        <taxon>Mucorales</taxon>
        <taxon>Mucorineae</taxon>
        <taxon>Rhizopodaceae</taxon>
        <taxon>Rhizopus</taxon>
    </lineage>
</organism>
<protein>
    <recommendedName>
        <fullName evidence="2">Tc1-like transposase DDE domain-containing protein</fullName>
    </recommendedName>
</protein>
<gene>
    <name evidence="3" type="ORF">G6F51_009383</name>
</gene>
<comment type="caution">
    <text evidence="3">The sequence shown here is derived from an EMBL/GenBank/DDBJ whole genome shotgun (WGS) entry which is preliminary data.</text>
</comment>
<dbReference type="InterPro" id="IPR047655">
    <property type="entry name" value="Transpos_IS630-like"/>
</dbReference>
<dbReference type="EMBL" id="JAANIT010001712">
    <property type="protein sequence ID" value="KAG1539046.1"/>
    <property type="molecule type" value="Genomic_DNA"/>
</dbReference>
<dbReference type="InterPro" id="IPR038717">
    <property type="entry name" value="Tc1-like_DDE_dom"/>
</dbReference>
<feature type="region of interest" description="Disordered" evidence="1">
    <location>
        <begin position="50"/>
        <end position="101"/>
    </location>
</feature>
<accession>A0A9P7C7R0</accession>
<reference evidence="3" key="1">
    <citation type="journal article" date="2020" name="Microb. Genom.">
        <title>Genetic diversity of clinical and environmental Mucorales isolates obtained from an investigation of mucormycosis cases among solid organ transplant recipients.</title>
        <authorList>
            <person name="Nguyen M.H."/>
            <person name="Kaul D."/>
            <person name="Muto C."/>
            <person name="Cheng S.J."/>
            <person name="Richter R.A."/>
            <person name="Bruno V.M."/>
            <person name="Liu G."/>
            <person name="Beyhan S."/>
            <person name="Sundermann A.J."/>
            <person name="Mounaud S."/>
            <person name="Pasculle A.W."/>
            <person name="Nierman W.C."/>
            <person name="Driscoll E."/>
            <person name="Cumbie R."/>
            <person name="Clancy C.J."/>
            <person name="Dupont C.L."/>
        </authorList>
    </citation>
    <scope>NUCLEOTIDE SEQUENCE</scope>
    <source>
        <strain evidence="3">GL16</strain>
    </source>
</reference>
<dbReference type="InterPro" id="IPR036397">
    <property type="entry name" value="RNaseH_sf"/>
</dbReference>